<name>A0A9E8ZEA2_9CYAN</name>
<dbReference type="EMBL" id="CP113797">
    <property type="protein sequence ID" value="WAL60299.1"/>
    <property type="molecule type" value="Genomic_DNA"/>
</dbReference>
<dbReference type="InterPro" id="IPR055643">
    <property type="entry name" value="DUF7219"/>
</dbReference>
<evidence type="ECO:0000313" key="1">
    <source>
        <dbReference type="EMBL" id="WAL60299.1"/>
    </source>
</evidence>
<gene>
    <name evidence="1" type="ORF">OXH18_24565</name>
</gene>
<dbReference type="RefSeq" id="WP_268610176.1">
    <property type="nucleotide sequence ID" value="NZ_CP113797.1"/>
</dbReference>
<protein>
    <submittedName>
        <fullName evidence="1">Uncharacterized protein</fullName>
    </submittedName>
</protein>
<sequence length="110" mass="12306">MKTQLQQFACPIARYRGDKNQFSQEFNIHLQSFAYRVSLLAGLHTGGKLPTHETYQQLLTLWDELQPYLSLIADSNHIPSSPISCHSAFNALMTIDNLANSAFPPALDAD</sequence>
<reference evidence="1" key="1">
    <citation type="submission" date="2022-12" db="EMBL/GenBank/DDBJ databases">
        <title>Polyphasic identification of a Novel Hot-Spring Cyanobacterium Ocullathermofonsia sinensis gen nov. sp. nov. and Genomic Insights on its Adaptations to the Thermal Habitat.</title>
        <authorList>
            <person name="Daroch M."/>
            <person name="Tang J."/>
            <person name="Jiang Y."/>
        </authorList>
    </citation>
    <scope>NUCLEOTIDE SEQUENCE</scope>
    <source>
        <strain evidence="1">PKUAC-SCTA174</strain>
    </source>
</reference>
<dbReference type="Pfam" id="PF23856">
    <property type="entry name" value="DUF7219"/>
    <property type="match status" value="1"/>
</dbReference>
<dbReference type="AlphaFoldDB" id="A0A9E8ZEA2"/>
<proteinExistence type="predicted"/>
<accession>A0A9E8ZEA2</accession>
<evidence type="ECO:0000313" key="2">
    <source>
        <dbReference type="Proteomes" id="UP001163152"/>
    </source>
</evidence>
<organism evidence="1 2">
    <name type="scientific">Thermocoleostomius sinensis A174</name>
    <dbReference type="NCBI Taxonomy" id="2016057"/>
    <lineage>
        <taxon>Bacteria</taxon>
        <taxon>Bacillati</taxon>
        <taxon>Cyanobacteriota</taxon>
        <taxon>Cyanophyceae</taxon>
        <taxon>Oculatellales</taxon>
        <taxon>Oculatellaceae</taxon>
        <taxon>Thermocoleostomius</taxon>
    </lineage>
</organism>
<dbReference type="KEGG" id="tsin:OXH18_24565"/>
<dbReference type="Proteomes" id="UP001163152">
    <property type="component" value="Chromosome"/>
</dbReference>
<keyword evidence="2" id="KW-1185">Reference proteome</keyword>